<organism evidence="1 2">
    <name type="scientific">Sulfobacillus benefaciens</name>
    <dbReference type="NCBI Taxonomy" id="453960"/>
    <lineage>
        <taxon>Bacteria</taxon>
        <taxon>Bacillati</taxon>
        <taxon>Bacillota</taxon>
        <taxon>Clostridia</taxon>
        <taxon>Eubacteriales</taxon>
        <taxon>Clostridiales Family XVII. Incertae Sedis</taxon>
        <taxon>Sulfobacillus</taxon>
    </lineage>
</organism>
<reference evidence="1 2" key="1">
    <citation type="journal article" date="2014" name="BMC Genomics">
        <title>Comparison of environmental and isolate Sulfobacillus genomes reveals diverse carbon, sulfur, nitrogen, and hydrogen metabolisms.</title>
        <authorList>
            <person name="Justice N.B."/>
            <person name="Norman A."/>
            <person name="Brown C.T."/>
            <person name="Singh A."/>
            <person name="Thomas B.C."/>
            <person name="Banfield J.F."/>
        </authorList>
    </citation>
    <scope>NUCLEOTIDE SEQUENCE [LARGE SCALE GENOMIC DNA]</scope>
    <source>
        <strain evidence="1">AMDSBA1</strain>
    </source>
</reference>
<dbReference type="InterPro" id="IPR010419">
    <property type="entry name" value="CO_DH_gsu"/>
</dbReference>
<dbReference type="PANTHER" id="PTHR38588:SF1">
    <property type="entry name" value="BLL0334 PROTEIN"/>
    <property type="match status" value="1"/>
</dbReference>
<evidence type="ECO:0000313" key="2">
    <source>
        <dbReference type="Proteomes" id="UP000242699"/>
    </source>
</evidence>
<proteinExistence type="predicted"/>
<dbReference type="CDD" id="cd05018">
    <property type="entry name" value="CoxG"/>
    <property type="match status" value="1"/>
</dbReference>
<sequence length="150" mass="16524">MKSYQGIVNIEAPLEAVWDFIRDPDAIGRSMPDMVEYQVEDANHLRAKVRVGVGPVRAVFDVAAELTVLPEPYQVRLQMQGGGVGSGFQMVSTMRISESEEQLSLNWTAEVQVSGPLATLGGRVLDNQVKKITQQVFENIRQGLLPRLSG</sequence>
<dbReference type="Pfam" id="PF06240">
    <property type="entry name" value="COXG"/>
    <property type="match status" value="1"/>
</dbReference>
<evidence type="ECO:0000313" key="1">
    <source>
        <dbReference type="EMBL" id="PSR28153.1"/>
    </source>
</evidence>
<dbReference type="AlphaFoldDB" id="A0A2T2X0X9"/>
<dbReference type="PANTHER" id="PTHR38588">
    <property type="entry name" value="BLL0334 PROTEIN"/>
    <property type="match status" value="1"/>
</dbReference>
<protein>
    <submittedName>
        <fullName evidence="1">Carbon monoxide dehydrogenase</fullName>
    </submittedName>
</protein>
<comment type="caution">
    <text evidence="1">The sequence shown here is derived from an EMBL/GenBank/DDBJ whole genome shotgun (WGS) entry which is preliminary data.</text>
</comment>
<name>A0A2T2X0X9_9FIRM</name>
<dbReference type="EMBL" id="PXYT01000021">
    <property type="protein sequence ID" value="PSR28153.1"/>
    <property type="molecule type" value="Genomic_DNA"/>
</dbReference>
<dbReference type="SUPFAM" id="SSF55961">
    <property type="entry name" value="Bet v1-like"/>
    <property type="match status" value="1"/>
</dbReference>
<gene>
    <name evidence="1" type="ORF">C7B43_10550</name>
</gene>
<accession>A0A2T2X0X9</accession>
<dbReference type="Gene3D" id="3.30.530.20">
    <property type="match status" value="1"/>
</dbReference>
<dbReference type="InterPro" id="IPR023393">
    <property type="entry name" value="START-like_dom_sf"/>
</dbReference>
<dbReference type="Proteomes" id="UP000242699">
    <property type="component" value="Unassembled WGS sequence"/>
</dbReference>